<accession>A0A179B1A3</accession>
<dbReference type="InterPro" id="IPR003509">
    <property type="entry name" value="UPF0102_YraN-like"/>
</dbReference>
<dbReference type="EMBL" id="LVZK01000003">
    <property type="protein sequence ID" value="OAP85496.1"/>
    <property type="molecule type" value="Genomic_DNA"/>
</dbReference>
<comment type="similarity">
    <text evidence="1 2">Belongs to the UPF0102 family.</text>
</comment>
<comment type="caution">
    <text evidence="3">The sequence shown here is derived from an EMBL/GenBank/DDBJ whole genome shotgun (WGS) entry which is preliminary data.</text>
</comment>
<dbReference type="STRING" id="1823756.A4H34_09740"/>
<dbReference type="AlphaFoldDB" id="A0A179B1A3"/>
<reference evidence="3 4" key="1">
    <citation type="submission" date="2016-04" db="EMBL/GenBank/DDBJ databases">
        <title>Peptidophaga gingivicola gen. nov., sp. nov., isolated from human subgingival plaque.</title>
        <authorList>
            <person name="Beall C.J."/>
            <person name="Mokrzan E.M."/>
            <person name="Griffen A.L."/>
            <person name="Leys E.J."/>
        </authorList>
    </citation>
    <scope>NUCLEOTIDE SEQUENCE [LARGE SCALE GENOMIC DNA]</scope>
    <source>
        <strain evidence="3 4">BA112</strain>
    </source>
</reference>
<dbReference type="Gene3D" id="3.40.1350.10">
    <property type="match status" value="1"/>
</dbReference>
<dbReference type="SUPFAM" id="SSF52980">
    <property type="entry name" value="Restriction endonuclease-like"/>
    <property type="match status" value="1"/>
</dbReference>
<keyword evidence="4" id="KW-1185">Reference proteome</keyword>
<dbReference type="PANTHER" id="PTHR34039">
    <property type="entry name" value="UPF0102 PROTEIN YRAN"/>
    <property type="match status" value="1"/>
</dbReference>
<evidence type="ECO:0000313" key="3">
    <source>
        <dbReference type="EMBL" id="OAP85496.1"/>
    </source>
</evidence>
<dbReference type="GO" id="GO:0003676">
    <property type="term" value="F:nucleic acid binding"/>
    <property type="evidence" value="ECO:0007669"/>
    <property type="project" value="InterPro"/>
</dbReference>
<evidence type="ECO:0000256" key="2">
    <source>
        <dbReference type="HAMAP-Rule" id="MF_00048"/>
    </source>
</evidence>
<dbReference type="InterPro" id="IPR011335">
    <property type="entry name" value="Restrct_endonuc-II-like"/>
</dbReference>
<dbReference type="HAMAP" id="MF_00048">
    <property type="entry name" value="UPF0102"/>
    <property type="match status" value="1"/>
</dbReference>
<dbReference type="Proteomes" id="UP000078368">
    <property type="component" value="Unassembled WGS sequence"/>
</dbReference>
<dbReference type="Pfam" id="PF02021">
    <property type="entry name" value="UPF0102"/>
    <property type="match status" value="1"/>
</dbReference>
<organism evidence="3 4">
    <name type="scientific">Peptidiphaga gingivicola</name>
    <dbReference type="NCBI Taxonomy" id="2741497"/>
    <lineage>
        <taxon>Bacteria</taxon>
        <taxon>Bacillati</taxon>
        <taxon>Actinomycetota</taxon>
        <taxon>Actinomycetes</taxon>
        <taxon>Actinomycetales</taxon>
        <taxon>Actinomycetaceae</taxon>
        <taxon>Peptidiphaga</taxon>
    </lineage>
</organism>
<dbReference type="InterPro" id="IPR011856">
    <property type="entry name" value="tRNA_endonuc-like_dom_sf"/>
</dbReference>
<protein>
    <recommendedName>
        <fullName evidence="2">UPF0102 protein A4H34_09740</fullName>
    </recommendedName>
</protein>
<dbReference type="PANTHER" id="PTHR34039:SF1">
    <property type="entry name" value="UPF0102 PROTEIN YRAN"/>
    <property type="match status" value="1"/>
</dbReference>
<evidence type="ECO:0000313" key="4">
    <source>
        <dbReference type="Proteomes" id="UP000078368"/>
    </source>
</evidence>
<sequence>MPEPLGNQELGKWGEELAARYLQAYGYVVLARNWRRRAGELDLVTACPQRRAVVAVEVKTRNAEVSVGPVEAISRAKLARLRKLTGMWLQETGTRCERVCLDLVAITVENDGSWLIRHLRDIS</sequence>
<dbReference type="OrthoDB" id="9794876at2"/>
<dbReference type="NCBIfam" id="NF009154">
    <property type="entry name" value="PRK12497.3-3"/>
    <property type="match status" value="1"/>
</dbReference>
<proteinExistence type="inferred from homology"/>
<gene>
    <name evidence="3" type="ORF">A4H34_09740</name>
</gene>
<name>A0A179B1A3_9ACTO</name>
<evidence type="ECO:0000256" key="1">
    <source>
        <dbReference type="ARBA" id="ARBA00006738"/>
    </source>
</evidence>
<dbReference type="CDD" id="cd20736">
    <property type="entry name" value="PoNe_Nuclease"/>
    <property type="match status" value="1"/>
</dbReference>